<evidence type="ECO:0000256" key="2">
    <source>
        <dbReference type="ARBA" id="ARBA00007330"/>
    </source>
</evidence>
<proteinExistence type="inferred from homology"/>
<name>A0A5C8LY60_9GAMM</name>
<dbReference type="PANTHER" id="PTHR11985:SF15">
    <property type="entry name" value="GLYCEROL-3-PHOSPHATE DEHYDROGENASE, MITOCHONDRIAL"/>
    <property type="match status" value="1"/>
</dbReference>
<comment type="similarity">
    <text evidence="2">Belongs to the FAD-dependent glycerol-3-phosphate dehydrogenase family.</text>
</comment>
<evidence type="ECO:0000256" key="1">
    <source>
        <dbReference type="ARBA" id="ARBA00001974"/>
    </source>
</evidence>
<evidence type="ECO:0000313" key="8">
    <source>
        <dbReference type="Proteomes" id="UP000321814"/>
    </source>
</evidence>
<reference evidence="7 8" key="1">
    <citation type="submission" date="2019-08" db="EMBL/GenBank/DDBJ databases">
        <title>Draft genome analysis of Rheinheimera tangshanensis isolated from the roots of fresh rice plants (Oryza sativa).</title>
        <authorList>
            <person name="Yu Q."/>
            <person name="Qi Y."/>
            <person name="Zhang H."/>
            <person name="Pu J."/>
        </authorList>
    </citation>
    <scope>NUCLEOTIDE SEQUENCE [LARGE SCALE GENOMIC DNA]</scope>
    <source>
        <strain evidence="7 8">JA3-B52</strain>
    </source>
</reference>
<dbReference type="SUPFAM" id="SSF54373">
    <property type="entry name" value="FAD-linked reductases, C-terminal domain"/>
    <property type="match status" value="1"/>
</dbReference>
<keyword evidence="8" id="KW-1185">Reference proteome</keyword>
<gene>
    <name evidence="7" type="ORF">FU839_04970</name>
</gene>
<dbReference type="InterPro" id="IPR000447">
    <property type="entry name" value="G3P_DH_FAD-dep"/>
</dbReference>
<evidence type="ECO:0000256" key="4">
    <source>
        <dbReference type="ARBA" id="ARBA00022827"/>
    </source>
</evidence>
<evidence type="ECO:0000256" key="5">
    <source>
        <dbReference type="ARBA" id="ARBA00023002"/>
    </source>
</evidence>
<dbReference type="AlphaFoldDB" id="A0A5C8LY60"/>
<protein>
    <submittedName>
        <fullName evidence="7">Glycerol-3-phosphate dehydrogenase/oxidase</fullName>
    </submittedName>
</protein>
<dbReference type="InterPro" id="IPR006076">
    <property type="entry name" value="FAD-dep_OxRdtase"/>
</dbReference>
<sequence length="361" mass="40478">MKIAVIGGGINGLSSAWQLALAGHQVTLFERDELMQATSKSSSKLLHGGLRYLEQGEFRLVHEALQERRWWLKKAPHLTKRLPLLYPIYQKGQRPRWQIKIGLWLYDVLSGKKGIGRHRWLTAEQAKRCSPQLKMDGLTGAYLFFDGQMDDRKLGLWVAEQAVKAGVQIHQHCPVRQITATGGVFAANSAEWQIFDLVVNVAGPWSNQLLEQSELPLQQTLDLVRGSHLLLPAISRYGHMLEVPGERRIVFVLPYQGQTLLGTTEVRQSLAEPIACSDEEQAYLLKLYNHYFDSQLSSADVESTFAGVRPLLGGSDSASKASREYALNWQQQLLTVSGGKWTTARALARTVVEQIQQKNAL</sequence>
<evidence type="ECO:0000313" key="7">
    <source>
        <dbReference type="EMBL" id="TXK82241.1"/>
    </source>
</evidence>
<comment type="caution">
    <text evidence="7">The sequence shown here is derived from an EMBL/GenBank/DDBJ whole genome shotgun (WGS) entry which is preliminary data.</text>
</comment>
<dbReference type="InterPro" id="IPR036188">
    <property type="entry name" value="FAD/NAD-bd_sf"/>
</dbReference>
<dbReference type="OrthoDB" id="9766796at2"/>
<dbReference type="EMBL" id="VRLR01000002">
    <property type="protein sequence ID" value="TXK82241.1"/>
    <property type="molecule type" value="Genomic_DNA"/>
</dbReference>
<dbReference type="Pfam" id="PF01266">
    <property type="entry name" value="DAO"/>
    <property type="match status" value="1"/>
</dbReference>
<dbReference type="PRINTS" id="PR01001">
    <property type="entry name" value="FADG3PDH"/>
</dbReference>
<keyword evidence="4" id="KW-0274">FAD</keyword>
<dbReference type="SUPFAM" id="SSF51905">
    <property type="entry name" value="FAD/NAD(P)-binding domain"/>
    <property type="match status" value="1"/>
</dbReference>
<evidence type="ECO:0000259" key="6">
    <source>
        <dbReference type="Pfam" id="PF01266"/>
    </source>
</evidence>
<dbReference type="PANTHER" id="PTHR11985">
    <property type="entry name" value="GLYCEROL-3-PHOSPHATE DEHYDROGENASE"/>
    <property type="match status" value="1"/>
</dbReference>
<dbReference type="GO" id="GO:0046168">
    <property type="term" value="P:glycerol-3-phosphate catabolic process"/>
    <property type="evidence" value="ECO:0007669"/>
    <property type="project" value="TreeGrafter"/>
</dbReference>
<accession>A0A5C8LY60</accession>
<keyword evidence="3" id="KW-0285">Flavoprotein</keyword>
<keyword evidence="5" id="KW-0560">Oxidoreductase</keyword>
<dbReference type="RefSeq" id="WP_147903463.1">
    <property type="nucleotide sequence ID" value="NZ_BAAAGC010000017.1"/>
</dbReference>
<organism evidence="7 8">
    <name type="scientific">Rheinheimera tangshanensis</name>
    <dbReference type="NCBI Taxonomy" id="400153"/>
    <lineage>
        <taxon>Bacteria</taxon>
        <taxon>Pseudomonadati</taxon>
        <taxon>Pseudomonadota</taxon>
        <taxon>Gammaproteobacteria</taxon>
        <taxon>Chromatiales</taxon>
        <taxon>Chromatiaceae</taxon>
        <taxon>Rheinheimera</taxon>
    </lineage>
</organism>
<comment type="cofactor">
    <cofactor evidence="1">
        <name>FAD</name>
        <dbReference type="ChEBI" id="CHEBI:57692"/>
    </cofactor>
</comment>
<dbReference type="Proteomes" id="UP000321814">
    <property type="component" value="Unassembled WGS sequence"/>
</dbReference>
<dbReference type="GO" id="GO:0004368">
    <property type="term" value="F:glycerol-3-phosphate dehydrogenase (quinone) activity"/>
    <property type="evidence" value="ECO:0007669"/>
    <property type="project" value="InterPro"/>
</dbReference>
<evidence type="ECO:0000256" key="3">
    <source>
        <dbReference type="ARBA" id="ARBA00022630"/>
    </source>
</evidence>
<dbReference type="Gene3D" id="3.50.50.60">
    <property type="entry name" value="FAD/NAD(P)-binding domain"/>
    <property type="match status" value="1"/>
</dbReference>
<dbReference type="Gene3D" id="3.30.9.10">
    <property type="entry name" value="D-Amino Acid Oxidase, subunit A, domain 2"/>
    <property type="match status" value="1"/>
</dbReference>
<feature type="domain" description="FAD dependent oxidoreductase" evidence="6">
    <location>
        <begin position="2"/>
        <end position="353"/>
    </location>
</feature>